<dbReference type="SUPFAM" id="SSF56176">
    <property type="entry name" value="FAD-binding/transporter-associated domain-like"/>
    <property type="match status" value="1"/>
</dbReference>
<dbReference type="Gene3D" id="3.40.462.20">
    <property type="match status" value="1"/>
</dbReference>
<keyword evidence="4" id="KW-0274">FAD</keyword>
<dbReference type="Gene3D" id="3.30.465.10">
    <property type="match status" value="1"/>
</dbReference>
<dbReference type="STRING" id="860235.AOZ06_29165"/>
<comment type="cofactor">
    <cofactor evidence="1">
        <name>FAD</name>
        <dbReference type="ChEBI" id="CHEBI:57692"/>
    </cofactor>
</comment>
<keyword evidence="3" id="KW-0285">Flavoprotein</keyword>
<organism evidence="7 8">
    <name type="scientific">Kibdelosporangium phytohabitans</name>
    <dbReference type="NCBI Taxonomy" id="860235"/>
    <lineage>
        <taxon>Bacteria</taxon>
        <taxon>Bacillati</taxon>
        <taxon>Actinomycetota</taxon>
        <taxon>Actinomycetes</taxon>
        <taxon>Pseudonocardiales</taxon>
        <taxon>Pseudonocardiaceae</taxon>
        <taxon>Kibdelosporangium</taxon>
    </lineage>
</organism>
<keyword evidence="5" id="KW-0560">Oxidoreductase</keyword>
<dbReference type="OrthoDB" id="5169292at2"/>
<dbReference type="AlphaFoldDB" id="A0A0N9I445"/>
<dbReference type="InterPro" id="IPR016166">
    <property type="entry name" value="FAD-bd_PCMH"/>
</dbReference>
<keyword evidence="8" id="KW-1185">Reference proteome</keyword>
<proteinExistence type="inferred from homology"/>
<sequence>MSEHTGGLSPLSRRYGYAADHVLGIDIVLPSGEHRRVTAEDEDLFWALRGAGRSFGVVTSLRFTLFPVDRILGGGLVFDPARFAEVLQHYREWTARVPDELTSALSLTNFPDSPGLPQHLRGRKVLRVAVVGTGDCAPLLAPLRRIGVVEDTVRSVRYADVTEVFGEPTTPHGYQGDAVVTSDIDPAADVTGLFDPDTEHAMFLVVHHLGGAMATPPTPANAVGHRDGRFLVRATTPVVHPAAPQISTLHRTMLETLGRGSTRRMLNSLFGDTPQQAVACYELTHHRRLTDLKHRIDPANLIRPARGI</sequence>
<dbReference type="InterPro" id="IPR016169">
    <property type="entry name" value="FAD-bd_PCMH_sub2"/>
</dbReference>
<dbReference type="KEGG" id="kphy:AOZ06_29165"/>
<dbReference type="GO" id="GO:0071949">
    <property type="term" value="F:FAD binding"/>
    <property type="evidence" value="ECO:0007669"/>
    <property type="project" value="InterPro"/>
</dbReference>
<dbReference type="PROSITE" id="PS51387">
    <property type="entry name" value="FAD_PCMH"/>
    <property type="match status" value="1"/>
</dbReference>
<dbReference type="PANTHER" id="PTHR42973">
    <property type="entry name" value="BINDING OXIDOREDUCTASE, PUTATIVE (AFU_ORTHOLOGUE AFUA_1G17690)-RELATED"/>
    <property type="match status" value="1"/>
</dbReference>
<evidence type="ECO:0000256" key="3">
    <source>
        <dbReference type="ARBA" id="ARBA00022630"/>
    </source>
</evidence>
<evidence type="ECO:0000256" key="5">
    <source>
        <dbReference type="ARBA" id="ARBA00023002"/>
    </source>
</evidence>
<evidence type="ECO:0000259" key="6">
    <source>
        <dbReference type="PROSITE" id="PS51387"/>
    </source>
</evidence>
<dbReference type="PANTHER" id="PTHR42973:SF39">
    <property type="entry name" value="FAD-BINDING PCMH-TYPE DOMAIN-CONTAINING PROTEIN"/>
    <property type="match status" value="1"/>
</dbReference>
<evidence type="ECO:0000313" key="8">
    <source>
        <dbReference type="Proteomes" id="UP000063699"/>
    </source>
</evidence>
<gene>
    <name evidence="7" type="ORF">AOZ06_29165</name>
</gene>
<evidence type="ECO:0000313" key="7">
    <source>
        <dbReference type="EMBL" id="ALG10422.1"/>
    </source>
</evidence>
<dbReference type="GO" id="GO:0016491">
    <property type="term" value="F:oxidoreductase activity"/>
    <property type="evidence" value="ECO:0007669"/>
    <property type="project" value="UniProtKB-KW"/>
</dbReference>
<dbReference type="InterPro" id="IPR050416">
    <property type="entry name" value="FAD-linked_Oxidoreductase"/>
</dbReference>
<evidence type="ECO:0000256" key="2">
    <source>
        <dbReference type="ARBA" id="ARBA00005466"/>
    </source>
</evidence>
<evidence type="ECO:0000256" key="4">
    <source>
        <dbReference type="ARBA" id="ARBA00022827"/>
    </source>
</evidence>
<feature type="domain" description="FAD-binding PCMH-type" evidence="6">
    <location>
        <begin position="1"/>
        <end position="68"/>
    </location>
</feature>
<comment type="similarity">
    <text evidence="2">Belongs to the oxygen-dependent FAD-linked oxidoreductase family.</text>
</comment>
<dbReference type="Proteomes" id="UP000063699">
    <property type="component" value="Chromosome"/>
</dbReference>
<evidence type="ECO:0000256" key="1">
    <source>
        <dbReference type="ARBA" id="ARBA00001974"/>
    </source>
</evidence>
<reference evidence="7 8" key="1">
    <citation type="submission" date="2015-07" db="EMBL/GenBank/DDBJ databases">
        <title>Genome sequencing of Kibdelosporangium phytohabitans.</title>
        <authorList>
            <person name="Qin S."/>
            <person name="Xing K."/>
        </authorList>
    </citation>
    <scope>NUCLEOTIDE SEQUENCE [LARGE SCALE GENOMIC DNA]</scope>
    <source>
        <strain evidence="7 8">KLBMP1111</strain>
    </source>
</reference>
<dbReference type="EMBL" id="CP012752">
    <property type="protein sequence ID" value="ALG10422.1"/>
    <property type="molecule type" value="Genomic_DNA"/>
</dbReference>
<accession>A0A0N9I445</accession>
<dbReference type="InterPro" id="IPR036318">
    <property type="entry name" value="FAD-bd_PCMH-like_sf"/>
</dbReference>
<protein>
    <recommendedName>
        <fullName evidence="6">FAD-binding PCMH-type domain-containing protein</fullName>
    </recommendedName>
</protein>
<dbReference type="RefSeq" id="WP_054292325.1">
    <property type="nucleotide sequence ID" value="NZ_CP012752.1"/>
</dbReference>
<name>A0A0N9I445_9PSEU</name>